<dbReference type="PROSITE" id="PS00246">
    <property type="entry name" value="WNT1"/>
    <property type="match status" value="1"/>
</dbReference>
<dbReference type="PANTHER" id="PTHR12027:SF91">
    <property type="entry name" value="PROTO-ONCOGENE WNT-1"/>
    <property type="match status" value="1"/>
</dbReference>
<dbReference type="AlphaFoldDB" id="A0A346FPY5"/>
<evidence type="ECO:0000313" key="12">
    <source>
        <dbReference type="EMBL" id="AXN72346.1"/>
    </source>
</evidence>
<keyword evidence="11" id="KW-0732">Signal</keyword>
<evidence type="ECO:0000256" key="4">
    <source>
        <dbReference type="ARBA" id="ARBA00022525"/>
    </source>
</evidence>
<dbReference type="SMART" id="SM00097">
    <property type="entry name" value="WNT1"/>
    <property type="match status" value="1"/>
</dbReference>
<dbReference type="PRINTS" id="PR01349">
    <property type="entry name" value="WNTPROTEIN"/>
</dbReference>
<dbReference type="OrthoDB" id="5945655at2759"/>
<evidence type="ECO:0000256" key="9">
    <source>
        <dbReference type="RuleBase" id="RU003500"/>
    </source>
</evidence>
<evidence type="ECO:0000256" key="6">
    <source>
        <dbReference type="ARBA" id="ARBA00022687"/>
    </source>
</evidence>
<reference evidence="12" key="2">
    <citation type="journal article" date="2018" name="Fish Shellfish Immunol.">
        <title>Wnt gene family members and their expression profiling in Litopenaeus vannamei.</title>
        <authorList>
            <person name="Du J."/>
            <person name="Zhang X."/>
            <person name="Yuan J."/>
            <person name="Zhang X."/>
            <person name="Li F."/>
            <person name="Xiang J."/>
        </authorList>
    </citation>
    <scope>NUCLEOTIDE SEQUENCE</scope>
</reference>
<evidence type="ECO:0000256" key="3">
    <source>
        <dbReference type="ARBA" id="ARBA00022473"/>
    </source>
</evidence>
<evidence type="ECO:0000256" key="10">
    <source>
        <dbReference type="SAM" id="MobiDB-lite"/>
    </source>
</evidence>
<feature type="chain" id="PRO_5016889121" description="Protein Wnt" evidence="11">
    <location>
        <begin position="30"/>
        <end position="399"/>
    </location>
</feature>
<accession>A0A346FPY5</accession>
<dbReference type="GO" id="GO:0030182">
    <property type="term" value="P:neuron differentiation"/>
    <property type="evidence" value="ECO:0007669"/>
    <property type="project" value="TreeGrafter"/>
</dbReference>
<dbReference type="GO" id="GO:0005615">
    <property type="term" value="C:extracellular space"/>
    <property type="evidence" value="ECO:0007669"/>
    <property type="project" value="TreeGrafter"/>
</dbReference>
<dbReference type="FunFam" id="3.30.2460.20:FF:000001">
    <property type="entry name" value="Wnt homolog"/>
    <property type="match status" value="1"/>
</dbReference>
<dbReference type="GO" id="GO:0000902">
    <property type="term" value="P:cell morphogenesis"/>
    <property type="evidence" value="ECO:0007669"/>
    <property type="project" value="UniProtKB-ARBA"/>
</dbReference>
<comment type="subcellular location">
    <subcellularLocation>
        <location evidence="1 9">Secreted</location>
        <location evidence="1 9">Extracellular space</location>
        <location evidence="1 9">Extracellular matrix</location>
    </subcellularLocation>
</comment>
<feature type="signal peptide" evidence="11">
    <location>
        <begin position="1"/>
        <end position="29"/>
    </location>
</feature>
<evidence type="ECO:0000256" key="8">
    <source>
        <dbReference type="ARBA" id="ARBA00023288"/>
    </source>
</evidence>
<evidence type="ECO:0000256" key="11">
    <source>
        <dbReference type="SAM" id="SignalP"/>
    </source>
</evidence>
<protein>
    <recommendedName>
        <fullName evidence="9">Protein Wnt</fullName>
    </recommendedName>
</protein>
<dbReference type="CDD" id="cd19333">
    <property type="entry name" value="Wnt_Wnt1"/>
    <property type="match status" value="1"/>
</dbReference>
<keyword evidence="3 9" id="KW-0217">Developmental protein</keyword>
<sequence>MRFGWRREVAGWHLLTGVALLLLCATISATGKKAREPKWWSIAKIADPSNLISNHIKSNSLTDHYLDPAIHRILRKKQRRLVRENPGVLVAIAKGARHAVHECKHQFRNRRWNCSTSSSNRSKRLFGKIVSRACRETAFLYALTSAAVTHTVTRACTEGSIDSCNCDYRTEGPSGLDWEWGGCSDNIDFGDNFSRLFVDAGEKGRDPRFPMNLHNNEVGRLHVKSEMRKECKCHGMSGSCTVKTCWWRLPYFRRVGDALKDRFDGASRVSVKNAGNARASNNRQRNRRRKNTRRRRRKSFALLKPYNPDHKPPSKKDLVYLEDSPDFCVRDRKLGIKGTHGRECNKTSIGVDGCDLMCCGREYHTRVIEVHERCSCTFQWCCVVKCKTCKYKKTTHICS</sequence>
<name>A0A346FPY5_PENVA</name>
<dbReference type="Pfam" id="PF00110">
    <property type="entry name" value="wnt"/>
    <property type="match status" value="1"/>
</dbReference>
<keyword evidence="7" id="KW-1015">Disulfide bond</keyword>
<dbReference type="InterPro" id="IPR005817">
    <property type="entry name" value="Wnt"/>
</dbReference>
<dbReference type="PANTHER" id="PTHR12027">
    <property type="entry name" value="WNT RELATED"/>
    <property type="match status" value="1"/>
</dbReference>
<evidence type="ECO:0000256" key="2">
    <source>
        <dbReference type="ARBA" id="ARBA00005683"/>
    </source>
</evidence>
<dbReference type="Gene3D" id="3.30.2460.20">
    <property type="match status" value="1"/>
</dbReference>
<dbReference type="InterPro" id="IPR018161">
    <property type="entry name" value="Wnt_CS"/>
</dbReference>
<keyword evidence="4" id="KW-0964">Secreted</keyword>
<dbReference type="EMBL" id="MF416108">
    <property type="protein sequence ID" value="AXN72346.1"/>
    <property type="molecule type" value="mRNA"/>
</dbReference>
<evidence type="ECO:0000256" key="7">
    <source>
        <dbReference type="ARBA" id="ARBA00023157"/>
    </source>
</evidence>
<dbReference type="GO" id="GO:0060070">
    <property type="term" value="P:canonical Wnt signaling pathway"/>
    <property type="evidence" value="ECO:0007669"/>
    <property type="project" value="TreeGrafter"/>
</dbReference>
<proteinExistence type="evidence at transcript level"/>
<feature type="compositionally biased region" description="Low complexity" evidence="10">
    <location>
        <begin position="272"/>
        <end position="283"/>
    </location>
</feature>
<dbReference type="GO" id="GO:0005109">
    <property type="term" value="F:frizzled binding"/>
    <property type="evidence" value="ECO:0007669"/>
    <property type="project" value="TreeGrafter"/>
</dbReference>
<keyword evidence="6 9" id="KW-0879">Wnt signaling pathway</keyword>
<keyword evidence="8" id="KW-0449">Lipoprotein</keyword>
<feature type="compositionally biased region" description="Basic residues" evidence="10">
    <location>
        <begin position="284"/>
        <end position="297"/>
    </location>
</feature>
<dbReference type="GO" id="GO:0007517">
    <property type="term" value="P:muscle organ development"/>
    <property type="evidence" value="ECO:0007669"/>
    <property type="project" value="UniProtKB-ARBA"/>
</dbReference>
<keyword evidence="5" id="KW-0272">Extracellular matrix</keyword>
<feature type="region of interest" description="Disordered" evidence="10">
    <location>
        <begin position="270"/>
        <end position="297"/>
    </location>
</feature>
<dbReference type="GO" id="GO:0005125">
    <property type="term" value="F:cytokine activity"/>
    <property type="evidence" value="ECO:0007669"/>
    <property type="project" value="TreeGrafter"/>
</dbReference>
<evidence type="ECO:0000256" key="5">
    <source>
        <dbReference type="ARBA" id="ARBA00022530"/>
    </source>
</evidence>
<dbReference type="InterPro" id="IPR043158">
    <property type="entry name" value="Wnt_C"/>
</dbReference>
<comment type="similarity">
    <text evidence="2 9">Belongs to the Wnt family.</text>
</comment>
<comment type="function">
    <text evidence="9">Ligand for members of the frizzled family of seven transmembrane receptors.</text>
</comment>
<organism evidence="12">
    <name type="scientific">Penaeus vannamei</name>
    <name type="common">Whiteleg shrimp</name>
    <name type="synonym">Litopenaeus vannamei</name>
    <dbReference type="NCBI Taxonomy" id="6689"/>
    <lineage>
        <taxon>Eukaryota</taxon>
        <taxon>Metazoa</taxon>
        <taxon>Ecdysozoa</taxon>
        <taxon>Arthropoda</taxon>
        <taxon>Crustacea</taxon>
        <taxon>Multicrustacea</taxon>
        <taxon>Malacostraca</taxon>
        <taxon>Eumalacostraca</taxon>
        <taxon>Eucarida</taxon>
        <taxon>Decapoda</taxon>
        <taxon>Dendrobranchiata</taxon>
        <taxon>Penaeoidea</taxon>
        <taxon>Penaeidae</taxon>
        <taxon>Penaeus</taxon>
    </lineage>
</organism>
<dbReference type="GO" id="GO:0045165">
    <property type="term" value="P:cell fate commitment"/>
    <property type="evidence" value="ECO:0007669"/>
    <property type="project" value="TreeGrafter"/>
</dbReference>
<reference evidence="12" key="1">
    <citation type="submission" date="2017-06" db="EMBL/GenBank/DDBJ databases">
        <authorList>
            <person name="Kim H.J."/>
            <person name="Triplett B.A."/>
        </authorList>
    </citation>
    <scope>NUCLEOTIDE SEQUENCE</scope>
</reference>
<evidence type="ECO:0000256" key="1">
    <source>
        <dbReference type="ARBA" id="ARBA00004498"/>
    </source>
</evidence>